<protein>
    <submittedName>
        <fullName evidence="1">Uncharacterized protein</fullName>
    </submittedName>
</protein>
<organism evidence="1 2">
    <name type="scientific">Caligus rogercresseyi</name>
    <name type="common">Sea louse</name>
    <dbReference type="NCBI Taxonomy" id="217165"/>
    <lineage>
        <taxon>Eukaryota</taxon>
        <taxon>Metazoa</taxon>
        <taxon>Ecdysozoa</taxon>
        <taxon>Arthropoda</taxon>
        <taxon>Crustacea</taxon>
        <taxon>Multicrustacea</taxon>
        <taxon>Hexanauplia</taxon>
        <taxon>Copepoda</taxon>
        <taxon>Siphonostomatoida</taxon>
        <taxon>Caligidae</taxon>
        <taxon>Caligus</taxon>
    </lineage>
</organism>
<evidence type="ECO:0000313" key="1">
    <source>
        <dbReference type="EMBL" id="QQP39801.1"/>
    </source>
</evidence>
<sequence>MEAEKIADMYLKDLELPSSWKKIILSSTSKIVHGKRFTANSNFYQMCSLMLRARAVE</sequence>
<accession>A0A7T8GYH8</accession>
<name>A0A7T8GYH8_CALRO</name>
<reference evidence="2" key="1">
    <citation type="submission" date="2021-01" db="EMBL/GenBank/DDBJ databases">
        <title>Caligus Genome Assembly.</title>
        <authorList>
            <person name="Gallardo-Escarate C."/>
        </authorList>
    </citation>
    <scope>NUCLEOTIDE SEQUENCE [LARGE SCALE GENOMIC DNA]</scope>
</reference>
<dbReference type="Proteomes" id="UP000595437">
    <property type="component" value="Chromosome 9"/>
</dbReference>
<evidence type="ECO:0000313" key="2">
    <source>
        <dbReference type="Proteomes" id="UP000595437"/>
    </source>
</evidence>
<proteinExistence type="predicted"/>
<gene>
    <name evidence="1" type="ORF">FKW44_013634</name>
</gene>
<feature type="non-terminal residue" evidence="1">
    <location>
        <position position="57"/>
    </location>
</feature>
<keyword evidence="2" id="KW-1185">Reference proteome</keyword>
<dbReference type="EMBL" id="CP045898">
    <property type="protein sequence ID" value="QQP39801.1"/>
    <property type="molecule type" value="Genomic_DNA"/>
</dbReference>
<dbReference type="AlphaFoldDB" id="A0A7T8GYH8"/>